<comment type="caution">
    <text evidence="2">The sequence shown here is derived from an EMBL/GenBank/DDBJ whole genome shotgun (WGS) entry which is preliminary data.</text>
</comment>
<dbReference type="Proteomes" id="UP000317316">
    <property type="component" value="Unassembled WGS sequence"/>
</dbReference>
<dbReference type="RefSeq" id="WP_142537845.1">
    <property type="nucleotide sequence ID" value="NZ_BMIE01000001.1"/>
</dbReference>
<sequence>MKYGRMIAIVISAICIILLISSYLTWKSRIDYVKGDIKTIHSTQTELTEKKDVILPKKEESIVLSRTFVEDSIKNADEKVQELLLNRLDAGVKVQLLIVGSSSMEEGAPGYATILTNALTDTYGDFVETTVLPFNGTSKQFIEGMAEIAWEKGFDLVLMEPFTLNNNGVVVIEDEHRHIQAFEQKVLEEVPDAVVILQPSHPIFQANFYLVQIDSLEKFATRRGYPYINHWSAWPATNDPALKDLLTEDNSPNSEGAKAWALSLIHYFTGK</sequence>
<protein>
    <submittedName>
        <fullName evidence="2">SGNH/GDSL hydrolase family protein</fullName>
    </submittedName>
</protein>
<keyword evidence="3" id="KW-1185">Reference proteome</keyword>
<dbReference type="AlphaFoldDB" id="A0A544TBT2"/>
<keyword evidence="1" id="KW-0472">Membrane</keyword>
<dbReference type="GO" id="GO:0016787">
    <property type="term" value="F:hydrolase activity"/>
    <property type="evidence" value="ECO:0007669"/>
    <property type="project" value="UniProtKB-KW"/>
</dbReference>
<evidence type="ECO:0000256" key="1">
    <source>
        <dbReference type="SAM" id="Phobius"/>
    </source>
</evidence>
<name>A0A544TBT2_9BACI</name>
<accession>A0A544TBT2</accession>
<dbReference type="OrthoDB" id="2451965at2"/>
<keyword evidence="1" id="KW-0812">Transmembrane</keyword>
<feature type="transmembrane region" description="Helical" evidence="1">
    <location>
        <begin position="6"/>
        <end position="26"/>
    </location>
</feature>
<evidence type="ECO:0000313" key="3">
    <source>
        <dbReference type="Proteomes" id="UP000317316"/>
    </source>
</evidence>
<dbReference type="EMBL" id="VDGH01000003">
    <property type="protein sequence ID" value="TQR14866.1"/>
    <property type="molecule type" value="Genomic_DNA"/>
</dbReference>
<proteinExistence type="predicted"/>
<organism evidence="2 3">
    <name type="scientific">Psychrobacillus lasiicapitis</name>
    <dbReference type="NCBI Taxonomy" id="1636719"/>
    <lineage>
        <taxon>Bacteria</taxon>
        <taxon>Bacillati</taxon>
        <taxon>Bacillota</taxon>
        <taxon>Bacilli</taxon>
        <taxon>Bacillales</taxon>
        <taxon>Bacillaceae</taxon>
        <taxon>Psychrobacillus</taxon>
    </lineage>
</organism>
<gene>
    <name evidence="2" type="ORF">FG382_05215</name>
</gene>
<reference evidence="2 3" key="1">
    <citation type="submission" date="2019-05" db="EMBL/GenBank/DDBJ databases">
        <title>Psychrobacillus vulpis sp. nov., a new species isolated from feces of a red fox that inhabits in The Tablas de Daimiel Natural Park, Albacete, Spain.</title>
        <authorList>
            <person name="Rodriguez M."/>
            <person name="Reina J.C."/>
            <person name="Bejar V."/>
            <person name="Llamas I."/>
        </authorList>
    </citation>
    <scope>NUCLEOTIDE SEQUENCE [LARGE SCALE GENOMIC DNA]</scope>
    <source>
        <strain evidence="2 3">NEAU-3TGS17</strain>
    </source>
</reference>
<keyword evidence="2" id="KW-0378">Hydrolase</keyword>
<evidence type="ECO:0000313" key="2">
    <source>
        <dbReference type="EMBL" id="TQR14866.1"/>
    </source>
</evidence>
<keyword evidence="1" id="KW-1133">Transmembrane helix</keyword>